<feature type="domain" description="Phosphatidic acid phosphatase type 2/haloperoxidase" evidence="7">
    <location>
        <begin position="54"/>
        <end position="198"/>
    </location>
</feature>
<evidence type="ECO:0000259" key="7">
    <source>
        <dbReference type="SMART" id="SM00014"/>
    </source>
</evidence>
<feature type="transmembrane region" description="Helical" evidence="6">
    <location>
        <begin position="155"/>
        <end position="177"/>
    </location>
</feature>
<reference evidence="8" key="1">
    <citation type="submission" date="2023-06" db="EMBL/GenBank/DDBJ databases">
        <title>Genome-scale phylogeny and comparative genomics of the fungal order Sordariales.</title>
        <authorList>
            <consortium name="Lawrence Berkeley National Laboratory"/>
            <person name="Hensen N."/>
            <person name="Bonometti L."/>
            <person name="Westerberg I."/>
            <person name="Brannstrom I.O."/>
            <person name="Guillou S."/>
            <person name="Cros-Aarteil S."/>
            <person name="Calhoun S."/>
            <person name="Haridas S."/>
            <person name="Kuo A."/>
            <person name="Mondo S."/>
            <person name="Pangilinan J."/>
            <person name="Riley R."/>
            <person name="Labutti K."/>
            <person name="Andreopoulos B."/>
            <person name="Lipzen A."/>
            <person name="Chen C."/>
            <person name="Yanf M."/>
            <person name="Daum C."/>
            <person name="Ng V."/>
            <person name="Clum A."/>
            <person name="Steindorff A."/>
            <person name="Ohm R."/>
            <person name="Martin F."/>
            <person name="Silar P."/>
            <person name="Natvig D."/>
            <person name="Lalanne C."/>
            <person name="Gautier V."/>
            <person name="Ament-Velasquez S.L."/>
            <person name="Kruys A."/>
            <person name="Hutchinson M.I."/>
            <person name="Powell A.J."/>
            <person name="Barry K."/>
            <person name="Miller A.N."/>
            <person name="Grigoriev I.V."/>
            <person name="Debuchy R."/>
            <person name="Gladieux P."/>
            <person name="Thoren M.H."/>
            <person name="Johannesson H."/>
        </authorList>
    </citation>
    <scope>NUCLEOTIDE SEQUENCE</scope>
    <source>
        <strain evidence="8">SMH4607-1</strain>
    </source>
</reference>
<evidence type="ECO:0000313" key="8">
    <source>
        <dbReference type="EMBL" id="KAK0719767.1"/>
    </source>
</evidence>
<protein>
    <recommendedName>
        <fullName evidence="6">Dolichyldiphosphatase</fullName>
        <ecNumber evidence="6">3.6.1.43</ecNumber>
    </recommendedName>
</protein>
<evidence type="ECO:0000256" key="3">
    <source>
        <dbReference type="ARBA" id="ARBA00022801"/>
    </source>
</evidence>
<feature type="transmembrane region" description="Helical" evidence="6">
    <location>
        <begin position="95"/>
        <end position="114"/>
    </location>
</feature>
<dbReference type="EMBL" id="JAUKUA010000003">
    <property type="protein sequence ID" value="KAK0719767.1"/>
    <property type="molecule type" value="Genomic_DNA"/>
</dbReference>
<dbReference type="SUPFAM" id="SSF48317">
    <property type="entry name" value="Acid phosphatase/Vanadium-dependent haloperoxidase"/>
    <property type="match status" value="1"/>
</dbReference>
<dbReference type="Gene3D" id="1.20.144.10">
    <property type="entry name" value="Phosphatidic acid phosphatase type 2/haloperoxidase"/>
    <property type="match status" value="1"/>
</dbReference>
<feature type="transmembrane region" description="Helical" evidence="6">
    <location>
        <begin position="183"/>
        <end position="204"/>
    </location>
</feature>
<proteinExistence type="inferred from homology"/>
<evidence type="ECO:0000256" key="1">
    <source>
        <dbReference type="ARBA" id="ARBA00004141"/>
    </source>
</evidence>
<dbReference type="SMART" id="SM00014">
    <property type="entry name" value="acidPPc"/>
    <property type="match status" value="1"/>
</dbReference>
<dbReference type="PANTHER" id="PTHR11247:SF1">
    <property type="entry name" value="DOLICHYLDIPHOSPHATASE 1"/>
    <property type="match status" value="1"/>
</dbReference>
<dbReference type="EC" id="3.6.1.43" evidence="6"/>
<dbReference type="PANTHER" id="PTHR11247">
    <property type="entry name" value="PALMITOYL-PROTEIN THIOESTERASE/DOLICHYLDIPHOSPHATASE 1"/>
    <property type="match status" value="1"/>
</dbReference>
<dbReference type="CDD" id="cd03382">
    <property type="entry name" value="PAP2_dolichyldiphosphatase"/>
    <property type="match status" value="1"/>
</dbReference>
<feature type="transmembrane region" description="Helical" evidence="6">
    <location>
        <begin position="24"/>
        <end position="47"/>
    </location>
</feature>
<dbReference type="GO" id="GO:0005789">
    <property type="term" value="C:endoplasmic reticulum membrane"/>
    <property type="evidence" value="ECO:0007669"/>
    <property type="project" value="UniProtKB-SubCell"/>
</dbReference>
<dbReference type="Pfam" id="PF01569">
    <property type="entry name" value="PAP2"/>
    <property type="match status" value="1"/>
</dbReference>
<comment type="pathway">
    <text evidence="6">Protein modification; protein glycosylation.</text>
</comment>
<evidence type="ECO:0000256" key="6">
    <source>
        <dbReference type="RuleBase" id="RU367078"/>
    </source>
</evidence>
<evidence type="ECO:0000256" key="4">
    <source>
        <dbReference type="ARBA" id="ARBA00022989"/>
    </source>
</evidence>
<comment type="similarity">
    <text evidence="6">Belongs to the dolichyldiphosphatase family.</text>
</comment>
<keyword evidence="6" id="KW-0256">Endoplasmic reticulum</keyword>
<comment type="catalytic activity">
    <reaction evidence="6">
        <text>a di-trans,poly-cis-dolichyl diphosphate + H2O = a di-trans,poly-cis-dolichyl phosphate + phosphate + H(+)</text>
        <dbReference type="Rhea" id="RHEA:14385"/>
        <dbReference type="Rhea" id="RHEA-COMP:19498"/>
        <dbReference type="Rhea" id="RHEA-COMP:19506"/>
        <dbReference type="ChEBI" id="CHEBI:15377"/>
        <dbReference type="ChEBI" id="CHEBI:15378"/>
        <dbReference type="ChEBI" id="CHEBI:43474"/>
        <dbReference type="ChEBI" id="CHEBI:57497"/>
        <dbReference type="ChEBI" id="CHEBI:57683"/>
        <dbReference type="EC" id="3.6.1.43"/>
    </reaction>
</comment>
<dbReference type="Proteomes" id="UP001172102">
    <property type="component" value="Unassembled WGS sequence"/>
</dbReference>
<sequence length="258" mass="28683">MADDITPLASLSLTHVYYNPDDPISLLCAWLALVPQALCVVYATLIWSTREAEVALMFAGQLACEAANFALKRLIKEERPRHVHQSKSKGYGMPSSHAQFACFWAIALSLFLLVRHRPRHAPKKAPSKDAKGRTPSRLAAIERYAHEPWSFAQRALVSGGAVTLAGLVAWSRVYLGYHTGKQVLVGCAAGSVSAMAWFAVTYVARETGLLAWALDIPVARWFRLRDLVVEEDLCQAGWEKWEGRRESEAPVAKQKKRL</sequence>
<dbReference type="InterPro" id="IPR039667">
    <property type="entry name" value="Dolichyldiphosphatase_PAP2"/>
</dbReference>
<organism evidence="8 9">
    <name type="scientific">Lasiosphaeris hirsuta</name>
    <dbReference type="NCBI Taxonomy" id="260670"/>
    <lineage>
        <taxon>Eukaryota</taxon>
        <taxon>Fungi</taxon>
        <taxon>Dikarya</taxon>
        <taxon>Ascomycota</taxon>
        <taxon>Pezizomycotina</taxon>
        <taxon>Sordariomycetes</taxon>
        <taxon>Sordariomycetidae</taxon>
        <taxon>Sordariales</taxon>
        <taxon>Lasiosphaeriaceae</taxon>
        <taxon>Lasiosphaeris</taxon>
    </lineage>
</organism>
<evidence type="ECO:0000313" key="9">
    <source>
        <dbReference type="Proteomes" id="UP001172102"/>
    </source>
</evidence>
<gene>
    <name evidence="8" type="ORF">B0H67DRAFT_681812</name>
</gene>
<comment type="subcellular location">
    <subcellularLocation>
        <location evidence="6">Endoplasmic reticulum membrane</location>
        <topology evidence="6">Multi-pass membrane protein</topology>
    </subcellularLocation>
    <subcellularLocation>
        <location evidence="1">Membrane</location>
        <topology evidence="1">Multi-pass membrane protein</topology>
    </subcellularLocation>
</comment>
<keyword evidence="3 6" id="KW-0378">Hydrolase</keyword>
<keyword evidence="5 6" id="KW-0472">Membrane</keyword>
<name>A0AA40DZX7_9PEZI</name>
<evidence type="ECO:0000256" key="2">
    <source>
        <dbReference type="ARBA" id="ARBA00022692"/>
    </source>
</evidence>
<keyword evidence="2 6" id="KW-0812">Transmembrane</keyword>
<keyword evidence="4 6" id="KW-1133">Transmembrane helix</keyword>
<dbReference type="InterPro" id="IPR036938">
    <property type="entry name" value="PAP2/HPO_sf"/>
</dbReference>
<keyword evidence="9" id="KW-1185">Reference proteome</keyword>
<dbReference type="AlphaFoldDB" id="A0AA40DZX7"/>
<evidence type="ECO:0000256" key="5">
    <source>
        <dbReference type="ARBA" id="ARBA00023136"/>
    </source>
</evidence>
<comment type="function">
    <text evidence="6">Required for efficient N-glycosylation. Necessary for maintaining optimal levels of dolichol-linked oligosaccharides. Hydrolyzes dolichyl pyrophosphate at a very high rate and dolichyl monophosphate at a much lower rate. Does not act on phosphatidate.</text>
</comment>
<comment type="caution">
    <text evidence="8">The sequence shown here is derived from an EMBL/GenBank/DDBJ whole genome shotgun (WGS) entry which is preliminary data.</text>
</comment>
<dbReference type="InterPro" id="IPR000326">
    <property type="entry name" value="PAP2/HPO"/>
</dbReference>
<dbReference type="GO" id="GO:0008610">
    <property type="term" value="P:lipid biosynthetic process"/>
    <property type="evidence" value="ECO:0007669"/>
    <property type="project" value="TreeGrafter"/>
</dbReference>
<dbReference type="GO" id="GO:0006487">
    <property type="term" value="P:protein N-linked glycosylation"/>
    <property type="evidence" value="ECO:0007669"/>
    <property type="project" value="UniProtKB-UniRule"/>
</dbReference>
<dbReference type="GO" id="GO:0047874">
    <property type="term" value="F:dolichyldiphosphatase activity"/>
    <property type="evidence" value="ECO:0007669"/>
    <property type="project" value="UniProtKB-UniRule"/>
</dbReference>
<accession>A0AA40DZX7</accession>